<name>A0AAU7JTE0_9MICO</name>
<proteinExistence type="predicted"/>
<dbReference type="EMBL" id="CP157483">
    <property type="protein sequence ID" value="XBO43164.1"/>
    <property type="molecule type" value="Genomic_DNA"/>
</dbReference>
<dbReference type="GO" id="GO:0016787">
    <property type="term" value="F:hydrolase activity"/>
    <property type="evidence" value="ECO:0007669"/>
    <property type="project" value="UniProtKB-KW"/>
</dbReference>
<dbReference type="InterPro" id="IPR029058">
    <property type="entry name" value="AB_hydrolase_fold"/>
</dbReference>
<keyword evidence="1" id="KW-0378">Hydrolase</keyword>
<dbReference type="Gene3D" id="3.40.50.1820">
    <property type="entry name" value="alpha/beta hydrolase"/>
    <property type="match status" value="1"/>
</dbReference>
<reference evidence="1" key="1">
    <citation type="submission" date="2024-05" db="EMBL/GenBank/DDBJ databases">
        <authorList>
            <person name="Kim S."/>
            <person name="Heo J."/>
            <person name="Choi H."/>
            <person name="Choi Y."/>
            <person name="Kwon S.-W."/>
            <person name="Kim Y."/>
        </authorList>
    </citation>
    <scope>NUCLEOTIDE SEQUENCE</scope>
    <source>
        <strain evidence="1">KACC 23699</strain>
    </source>
</reference>
<evidence type="ECO:0000313" key="1">
    <source>
        <dbReference type="EMBL" id="XBO43164.1"/>
    </source>
</evidence>
<accession>A0AAU7JTE0</accession>
<gene>
    <name evidence="1" type="ORF">ABEG17_16600</name>
</gene>
<dbReference type="AlphaFoldDB" id="A0AAU7JTE0"/>
<dbReference type="SUPFAM" id="SSF53474">
    <property type="entry name" value="alpha/beta-Hydrolases"/>
    <property type="match status" value="1"/>
</dbReference>
<protein>
    <submittedName>
        <fullName evidence="1">Alpha/beta hydrolase</fullName>
    </submittedName>
</protein>
<dbReference type="RefSeq" id="WP_406830593.1">
    <property type="nucleotide sequence ID" value="NZ_CP157483.1"/>
</dbReference>
<sequence length="265" mass="27999">MSAPKGTIMQLTSEQLLDDGVLERELDLDGVPGILWTPASATPSAPAPLILLGHPGGLPTMYPRLQARARHSAELGFAAVTIELPGSGDRPRIAVVEQARADLRQAIQAGEQPGEDVIERLILPLVEQAVPEWRALLDAVLALPEVGGPVGVSGGVIAVGVRLALVEPRVVAAGLFAGSVVPRSIIDEAREVTVPLHVLLQWDDRGNDRELALDLFDAFGSREKTLQANMGGHTGVPSHAAEDAGRFFLRHLGRPLPDVDGGRVG</sequence>
<organism evidence="1">
    <name type="scientific">Pedococcus sp. KACC 23699</name>
    <dbReference type="NCBI Taxonomy" id="3149228"/>
    <lineage>
        <taxon>Bacteria</taxon>
        <taxon>Bacillati</taxon>
        <taxon>Actinomycetota</taxon>
        <taxon>Actinomycetes</taxon>
        <taxon>Micrococcales</taxon>
        <taxon>Intrasporangiaceae</taxon>
        <taxon>Pedococcus</taxon>
    </lineage>
</organism>